<dbReference type="STRING" id="1094715.GCA_000236165_03023"/>
<reference evidence="1 2" key="1">
    <citation type="submission" date="2018-06" db="EMBL/GenBank/DDBJ databases">
        <authorList>
            <consortium name="Pathogen Informatics"/>
            <person name="Doyle S."/>
        </authorList>
    </citation>
    <scope>NUCLEOTIDE SEQUENCE [LARGE SCALE GENOMIC DNA]</scope>
    <source>
        <strain evidence="1 2">NCTC11370</strain>
    </source>
</reference>
<proteinExistence type="predicted"/>
<evidence type="ECO:0000313" key="2">
    <source>
        <dbReference type="Proteomes" id="UP000254554"/>
    </source>
</evidence>
<protein>
    <submittedName>
        <fullName evidence="1">Uncharacterized protein</fullName>
    </submittedName>
</protein>
<dbReference type="AlphaFoldDB" id="A0A377GDR1"/>
<evidence type="ECO:0000313" key="1">
    <source>
        <dbReference type="EMBL" id="STO22935.1"/>
    </source>
</evidence>
<keyword evidence="2" id="KW-1185">Reference proteome</keyword>
<organism evidence="1 2">
    <name type="scientific">Fluoribacter dumoffii</name>
    <dbReference type="NCBI Taxonomy" id="463"/>
    <lineage>
        <taxon>Bacteria</taxon>
        <taxon>Pseudomonadati</taxon>
        <taxon>Pseudomonadota</taxon>
        <taxon>Gammaproteobacteria</taxon>
        <taxon>Legionellales</taxon>
        <taxon>Legionellaceae</taxon>
        <taxon>Fluoribacter</taxon>
    </lineage>
</organism>
<dbReference type="EMBL" id="UGGT01000001">
    <property type="protein sequence ID" value="STO22935.1"/>
    <property type="molecule type" value="Genomic_DNA"/>
</dbReference>
<name>A0A377GDR1_9GAMM</name>
<sequence length="304" mass="35083">MYTFKDGDIHAYKTQARTITLIKGNSSVLYPFYTSSGLNSNSKETWFPWMGYLSFPAGEFTKGEVYMVKPVNWTVSKEAVDILHKYMVDKAFEYFIRERSDNAILKLIEEEFGFRDAIMFENGADDEEVIGFIKEHYQQVADSFIRRMGNDEALAISCSLGGGEWAKYPEMREEIMRANSTAKFIKPIESITYTENPIREMSEKEQNELIAFKGIACEGKVKRSHAEMATHMEGLILQESQRYVSSYFIQEKKDFPATEQVNDLVQVTHARELRDKYVGCVSNLIQMERRKEEANQPNDGMNPH</sequence>
<dbReference type="GeneID" id="93293920"/>
<gene>
    <name evidence="1" type="ORF">NCTC11370_03037</name>
</gene>
<dbReference type="OrthoDB" id="5652887at2"/>
<accession>A0A377GDR1</accession>
<dbReference type="RefSeq" id="WP_010655054.1">
    <property type="nucleotide sequence ID" value="NZ_JAPHOO010000002.1"/>
</dbReference>
<dbReference type="Proteomes" id="UP000254554">
    <property type="component" value="Unassembled WGS sequence"/>
</dbReference>